<accession>A0ACB7SBB2</accession>
<protein>
    <submittedName>
        <fullName evidence="1">Uncharacterized protein</fullName>
    </submittedName>
</protein>
<dbReference type="EMBL" id="CM023484">
    <property type="protein sequence ID" value="KAH6932251.1"/>
    <property type="molecule type" value="Genomic_DNA"/>
</dbReference>
<gene>
    <name evidence="1" type="ORF">HPB50_004124</name>
</gene>
<reference evidence="1" key="1">
    <citation type="submission" date="2020-05" db="EMBL/GenBank/DDBJ databases">
        <title>Large-scale comparative analyses of tick genomes elucidate their genetic diversity and vector capacities.</title>
        <authorList>
            <person name="Jia N."/>
            <person name="Wang J."/>
            <person name="Shi W."/>
            <person name="Du L."/>
            <person name="Sun Y."/>
            <person name="Zhan W."/>
            <person name="Jiang J."/>
            <person name="Wang Q."/>
            <person name="Zhang B."/>
            <person name="Ji P."/>
            <person name="Sakyi L.B."/>
            <person name="Cui X."/>
            <person name="Yuan T."/>
            <person name="Jiang B."/>
            <person name="Yang W."/>
            <person name="Lam T.T.-Y."/>
            <person name="Chang Q."/>
            <person name="Ding S."/>
            <person name="Wang X."/>
            <person name="Zhu J."/>
            <person name="Ruan X."/>
            <person name="Zhao L."/>
            <person name="Wei J."/>
            <person name="Que T."/>
            <person name="Du C."/>
            <person name="Cheng J."/>
            <person name="Dai P."/>
            <person name="Han X."/>
            <person name="Huang E."/>
            <person name="Gao Y."/>
            <person name="Liu J."/>
            <person name="Shao H."/>
            <person name="Ye R."/>
            <person name="Li L."/>
            <person name="Wei W."/>
            <person name="Wang X."/>
            <person name="Wang C."/>
            <person name="Yang T."/>
            <person name="Huo Q."/>
            <person name="Li W."/>
            <person name="Guo W."/>
            <person name="Chen H."/>
            <person name="Zhou L."/>
            <person name="Ni X."/>
            <person name="Tian J."/>
            <person name="Zhou Y."/>
            <person name="Sheng Y."/>
            <person name="Liu T."/>
            <person name="Pan Y."/>
            <person name="Xia L."/>
            <person name="Li J."/>
            <person name="Zhao F."/>
            <person name="Cao W."/>
        </authorList>
    </citation>
    <scope>NUCLEOTIDE SEQUENCE</scope>
    <source>
        <strain evidence="1">Hyas-2018</strain>
    </source>
</reference>
<comment type="caution">
    <text evidence="1">The sequence shown here is derived from an EMBL/GenBank/DDBJ whole genome shotgun (WGS) entry which is preliminary data.</text>
</comment>
<keyword evidence="2" id="KW-1185">Reference proteome</keyword>
<name>A0ACB7SBB2_HYAAI</name>
<evidence type="ECO:0000313" key="1">
    <source>
        <dbReference type="EMBL" id="KAH6932251.1"/>
    </source>
</evidence>
<dbReference type="Proteomes" id="UP000821845">
    <property type="component" value="Chromosome 4"/>
</dbReference>
<sequence>MSSVPQVISNDVPDCNHGKANSTGCPAPMFAATARVSGPRLQKRYALRPGVRCRVNTSVRRRMAICAVDVKRSAIRDAPFPPEEGGGARQQGITGKPSVVAAQWQVSSTEPPSTKHWPTGRQDAFQPVASSGHRAKTKQVASNVEIAYPVAALAVGLWCRFPDLGDILEGHFYKRCPALIPVFFSRSAVASNSEYLRLCGYKRSGGILEMESLFLKRITGLMRLYAAMLQTPLPPWHKPSDSDRSRQPPGSERGWQWIAVCLNTPTEDPDFAATLICAFLDVTGWVLARDYGHQFRKVLDVLCNNYFPSLKQIVKTSRGPVSRLEDLLDQLLRDRQLARPQGSLGAQAWK</sequence>
<organism evidence="1 2">
    <name type="scientific">Hyalomma asiaticum</name>
    <name type="common">Tick</name>
    <dbReference type="NCBI Taxonomy" id="266040"/>
    <lineage>
        <taxon>Eukaryota</taxon>
        <taxon>Metazoa</taxon>
        <taxon>Ecdysozoa</taxon>
        <taxon>Arthropoda</taxon>
        <taxon>Chelicerata</taxon>
        <taxon>Arachnida</taxon>
        <taxon>Acari</taxon>
        <taxon>Parasitiformes</taxon>
        <taxon>Ixodida</taxon>
        <taxon>Ixodoidea</taxon>
        <taxon>Ixodidae</taxon>
        <taxon>Hyalomminae</taxon>
        <taxon>Hyalomma</taxon>
    </lineage>
</organism>
<proteinExistence type="predicted"/>
<evidence type="ECO:0000313" key="2">
    <source>
        <dbReference type="Proteomes" id="UP000821845"/>
    </source>
</evidence>